<keyword evidence="2" id="KW-1133">Transmembrane helix</keyword>
<dbReference type="AlphaFoldDB" id="A0A7W9DUD0"/>
<feature type="compositionally biased region" description="Low complexity" evidence="1">
    <location>
        <begin position="22"/>
        <end position="54"/>
    </location>
</feature>
<gene>
    <name evidence="3" type="ORF">BJ981_007369</name>
</gene>
<accession>A0A7W9DUD0</accession>
<feature type="transmembrane region" description="Helical" evidence="2">
    <location>
        <begin position="473"/>
        <end position="492"/>
    </location>
</feature>
<protein>
    <submittedName>
        <fullName evidence="3">ABC-type transport system involved in multi-copper enzyme maturation permease subunit</fullName>
    </submittedName>
</protein>
<evidence type="ECO:0000313" key="4">
    <source>
        <dbReference type="Proteomes" id="UP000588112"/>
    </source>
</evidence>
<sequence length="563" mass="57256">MTPAAPPPVPPGPPPSDPPLSGPSLSGAPSAASFAGAAAGSTAARPPAAAPAGPRAGRFTRLLRAEWTKLRTVRGWMLGLAVMALLIPQLGLTFAAGSRSSCSQGPVEVPCPVPPRGPGGEAVRDKLYLVHRPLTGDGSITARLTAMSGLITYPPPDHDQIVPGLVPWAKAGVIVKDGARQGSSYAAVMVTAAHGTRMQYDFVHDVAGRPGGVSAEAPRWLRLTRSGDTLTGQESPDGRTWTTVGTARLPGLPATVQAGFFVTSPSDLSVERGELGGLTTQARLATATAVFDHVTHTGAPGAWQRADIGASPGQGPGGVHHPGQVREAGGAFTVTGNGDMAPLGADEGMPVERTLTGALPALVPAIVVAVLFVTAEYRRGLIRTTLTASPRRGRVLAAKAVVAAAATFAVTLAAAAVTLPAATRLLEAGGTFVLPVPALTWLRVPAGVAALAAAAAVLAVALGALLRRGAAAVITAIGVLVLPYVLATASVLPPGLARWLLCLTPAAGFAVQQSIPEYAHVTGYYAPQTGYFPLPPWAGLAVTCGYAALALALAIFRLRRRDV</sequence>
<organism evidence="3 4">
    <name type="scientific">Sphaerisporangium krabiense</name>
    <dbReference type="NCBI Taxonomy" id="763782"/>
    <lineage>
        <taxon>Bacteria</taxon>
        <taxon>Bacillati</taxon>
        <taxon>Actinomycetota</taxon>
        <taxon>Actinomycetes</taxon>
        <taxon>Streptosporangiales</taxon>
        <taxon>Streptosporangiaceae</taxon>
        <taxon>Sphaerisporangium</taxon>
    </lineage>
</organism>
<dbReference type="GO" id="GO:0140359">
    <property type="term" value="F:ABC-type transporter activity"/>
    <property type="evidence" value="ECO:0007669"/>
    <property type="project" value="InterPro"/>
</dbReference>
<dbReference type="EMBL" id="JACHBR010000003">
    <property type="protein sequence ID" value="MBB5631583.1"/>
    <property type="molecule type" value="Genomic_DNA"/>
</dbReference>
<dbReference type="RefSeq" id="WP_184618049.1">
    <property type="nucleotide sequence ID" value="NZ_BOOS01000009.1"/>
</dbReference>
<evidence type="ECO:0000256" key="2">
    <source>
        <dbReference type="SAM" id="Phobius"/>
    </source>
</evidence>
<keyword evidence="2" id="KW-0812">Transmembrane</keyword>
<dbReference type="GO" id="GO:0005886">
    <property type="term" value="C:plasma membrane"/>
    <property type="evidence" value="ECO:0007669"/>
    <property type="project" value="UniProtKB-SubCell"/>
</dbReference>
<feature type="transmembrane region" description="Helical" evidence="2">
    <location>
        <begin position="396"/>
        <end position="422"/>
    </location>
</feature>
<dbReference type="Gene3D" id="2.60.120.200">
    <property type="match status" value="1"/>
</dbReference>
<feature type="transmembrane region" description="Helical" evidence="2">
    <location>
        <begin position="357"/>
        <end position="375"/>
    </location>
</feature>
<dbReference type="Pfam" id="PF12679">
    <property type="entry name" value="ABC2_membrane_2"/>
    <property type="match status" value="1"/>
</dbReference>
<evidence type="ECO:0000313" key="3">
    <source>
        <dbReference type="EMBL" id="MBB5631583.1"/>
    </source>
</evidence>
<feature type="region of interest" description="Disordered" evidence="1">
    <location>
        <begin position="1"/>
        <end position="54"/>
    </location>
</feature>
<feature type="transmembrane region" description="Helical" evidence="2">
    <location>
        <begin position="537"/>
        <end position="556"/>
    </location>
</feature>
<dbReference type="Proteomes" id="UP000588112">
    <property type="component" value="Unassembled WGS sequence"/>
</dbReference>
<comment type="caution">
    <text evidence="3">The sequence shown here is derived from an EMBL/GenBank/DDBJ whole genome shotgun (WGS) entry which is preliminary data.</text>
</comment>
<proteinExistence type="predicted"/>
<keyword evidence="2" id="KW-0472">Membrane</keyword>
<feature type="compositionally biased region" description="Pro residues" evidence="1">
    <location>
        <begin position="1"/>
        <end position="21"/>
    </location>
</feature>
<name>A0A7W9DUD0_9ACTN</name>
<reference evidence="3 4" key="1">
    <citation type="submission" date="2020-08" db="EMBL/GenBank/DDBJ databases">
        <title>Sequencing the genomes of 1000 actinobacteria strains.</title>
        <authorList>
            <person name="Klenk H.-P."/>
        </authorList>
    </citation>
    <scope>NUCLEOTIDE SEQUENCE [LARGE SCALE GENOMIC DNA]</scope>
    <source>
        <strain evidence="3 4">DSM 45790</strain>
    </source>
</reference>
<evidence type="ECO:0000256" key="1">
    <source>
        <dbReference type="SAM" id="MobiDB-lite"/>
    </source>
</evidence>
<keyword evidence="4" id="KW-1185">Reference proteome</keyword>
<feature type="transmembrane region" description="Helical" evidence="2">
    <location>
        <begin position="442"/>
        <end position="466"/>
    </location>
</feature>